<dbReference type="VEuPathDB" id="FungiDB:I7I53_06977"/>
<sequence length="83" mass="8865">MVAGPVGSHGWSHTLGAPSGHNDWGYVLCGGDDNLGRTYQHVAQQGSEEKGTRSGSSSHERDTRSTTRRNSQRSISLKTPVTA</sequence>
<feature type="compositionally biased region" description="Basic and acidic residues" evidence="1">
    <location>
        <begin position="47"/>
        <end position="65"/>
    </location>
</feature>
<evidence type="ECO:0000256" key="1">
    <source>
        <dbReference type="SAM" id="MobiDB-lite"/>
    </source>
</evidence>
<name>A0A8A1LI11_AJEC8</name>
<feature type="region of interest" description="Disordered" evidence="1">
    <location>
        <begin position="1"/>
        <end position="83"/>
    </location>
</feature>
<evidence type="ECO:0000313" key="2">
    <source>
        <dbReference type="EMBL" id="QSS51612.1"/>
    </source>
</evidence>
<dbReference type="Proteomes" id="UP000663419">
    <property type="component" value="Chromosome 2"/>
</dbReference>
<reference evidence="2" key="1">
    <citation type="submission" date="2021-01" db="EMBL/GenBank/DDBJ databases">
        <title>Chromosome-level genome assembly of a human fungal pathogen reveals clustering of transcriptionally co-regulated genes.</title>
        <authorList>
            <person name="Voorhies M."/>
            <person name="Cohen S."/>
            <person name="Shea T.P."/>
            <person name="Petrus S."/>
            <person name="Munoz J.F."/>
            <person name="Poplawski S."/>
            <person name="Goldman W.E."/>
            <person name="Michael T."/>
            <person name="Cuomo C.A."/>
            <person name="Sil A."/>
            <person name="Beyhan S."/>
        </authorList>
    </citation>
    <scope>NUCLEOTIDE SEQUENCE</scope>
    <source>
        <strain evidence="2">H88</strain>
    </source>
</reference>
<dbReference type="AlphaFoldDB" id="A0A8A1LI11"/>
<dbReference type="EMBL" id="CP069103">
    <property type="protein sequence ID" value="QSS51612.1"/>
    <property type="molecule type" value="Genomic_DNA"/>
</dbReference>
<evidence type="ECO:0000313" key="3">
    <source>
        <dbReference type="Proteomes" id="UP000663419"/>
    </source>
</evidence>
<proteinExistence type="predicted"/>
<gene>
    <name evidence="2" type="ORF">I7I53_06977</name>
</gene>
<protein>
    <submittedName>
        <fullName evidence="2">Uncharacterized protein</fullName>
    </submittedName>
</protein>
<accession>A0A8A1LI11</accession>
<organism evidence="2 3">
    <name type="scientific">Ajellomyces capsulatus (strain H88)</name>
    <name type="common">Darling's disease fungus</name>
    <name type="synonym">Histoplasma capsulatum</name>
    <dbReference type="NCBI Taxonomy" id="544711"/>
    <lineage>
        <taxon>Eukaryota</taxon>
        <taxon>Fungi</taxon>
        <taxon>Dikarya</taxon>
        <taxon>Ascomycota</taxon>
        <taxon>Pezizomycotina</taxon>
        <taxon>Eurotiomycetes</taxon>
        <taxon>Eurotiomycetidae</taxon>
        <taxon>Onygenales</taxon>
        <taxon>Ajellomycetaceae</taxon>
        <taxon>Histoplasma</taxon>
    </lineage>
</organism>